<evidence type="ECO:0000313" key="6">
    <source>
        <dbReference type="EMBL" id="EHO09924.1"/>
    </source>
</evidence>
<dbReference type="Pfam" id="PF07429">
    <property type="entry name" value="Glyco_transf_56"/>
    <property type="match status" value="1"/>
</dbReference>
<dbReference type="Proteomes" id="UP000004834">
    <property type="component" value="Unassembled WGS sequence"/>
</dbReference>
<evidence type="ECO:0008006" key="8">
    <source>
        <dbReference type="Google" id="ProtNLM"/>
    </source>
</evidence>
<comment type="caution">
    <text evidence="6">The sequence shown here is derived from an EMBL/GenBank/DDBJ whole genome shotgun (WGS) entry which is preliminary data.</text>
</comment>
<sequence>MAKILHLIPDEKVTDNVIENFERIFNDNIFYVIGDKNHRKYCKAISDNVIFGGEELFCTKNLDSDIEAIVIHGLNNYFARFILDVKNDIKIAWFVWGYDIYFLPKIVNQLYSPKTLKFLETSNKNFTLIKRIKNNSLLRYLYYRVVKRGVDYYSIQEKAHNRIDFFCTYIKEDYDLFISKYTTSTSFLDVGYFSIKQYLAGQEDLSVNVDAKNILIGNSNSPECNHLDVFDFLSVNNSLFDSKLIVPLNYGNNEAYRNKLLEEGENFFGDRFTPLLSFMDRGEYFNLLCECSVAIFYHNRQQAMGNIIAFLYMGGRVYLSIKNPVYSYLKRIGIHVFDLEKEFVIYGNSRLEEEFILNNRRILEIYFADQVVYEQNKNLVQKLVNVNR</sequence>
<keyword evidence="3" id="KW-0328">Glycosyltransferase</keyword>
<organism evidence="6 7">
    <name type="scientific">Myroides odoratimimus CIP 101113</name>
    <dbReference type="NCBI Taxonomy" id="883154"/>
    <lineage>
        <taxon>Bacteria</taxon>
        <taxon>Pseudomonadati</taxon>
        <taxon>Bacteroidota</taxon>
        <taxon>Flavobacteriia</taxon>
        <taxon>Flavobacteriales</taxon>
        <taxon>Flavobacteriaceae</taxon>
        <taxon>Myroides</taxon>
    </lineage>
</organism>
<protein>
    <recommendedName>
        <fullName evidence="8">4-alpha-L-fucosyltransferase glycosyl transferase group 56</fullName>
    </recommendedName>
</protein>
<keyword evidence="4" id="KW-0808">Transferase</keyword>
<proteinExistence type="predicted"/>
<gene>
    <name evidence="6" type="ORF">HMPREF9715_02225</name>
</gene>
<keyword evidence="2" id="KW-0997">Cell inner membrane</keyword>
<dbReference type="RefSeq" id="WP_006263834.1">
    <property type="nucleotide sequence ID" value="NZ_JH590838.1"/>
</dbReference>
<name>A0AAV3F2Y0_9FLAO</name>
<accession>A0AAV3F2Y0</accession>
<dbReference type="GO" id="GO:0009246">
    <property type="term" value="P:enterobacterial common antigen biosynthetic process"/>
    <property type="evidence" value="ECO:0007669"/>
    <property type="project" value="InterPro"/>
</dbReference>
<dbReference type="EMBL" id="AGEE01000027">
    <property type="protein sequence ID" value="EHO09924.1"/>
    <property type="molecule type" value="Genomic_DNA"/>
</dbReference>
<reference evidence="6 7" key="1">
    <citation type="submission" date="2011-11" db="EMBL/GenBank/DDBJ databases">
        <title>The Genome Sequence of Myroides odoratimimus CIP 101113.</title>
        <authorList>
            <person name="Earl A."/>
            <person name="Ward D."/>
            <person name="Feldgarden M."/>
            <person name="Gevers D."/>
            <person name="Huys G."/>
            <person name="Young S.K."/>
            <person name="Zeng Q."/>
            <person name="Gargeya S."/>
            <person name="Fitzgerald M."/>
            <person name="Haas B."/>
            <person name="Abouelleil A."/>
            <person name="Alvarado L."/>
            <person name="Arachchi H.M."/>
            <person name="Berlin A."/>
            <person name="Brown A."/>
            <person name="Chapman S.B."/>
            <person name="Chen Z."/>
            <person name="Dunbar C."/>
            <person name="Freedman E."/>
            <person name="Gearin G."/>
            <person name="Goldberg J."/>
            <person name="Griggs A."/>
            <person name="Gujja S."/>
            <person name="Heiman D."/>
            <person name="Howarth C."/>
            <person name="Larson L."/>
            <person name="Lui A."/>
            <person name="MacDonald P.J.P."/>
            <person name="Montmayeur A."/>
            <person name="Murphy C."/>
            <person name="Neiman D."/>
            <person name="Pearson M."/>
            <person name="Priest M."/>
            <person name="Roberts A."/>
            <person name="Saif S."/>
            <person name="Shea T."/>
            <person name="Shenoy N."/>
            <person name="Sisk P."/>
            <person name="Stolte C."/>
            <person name="Sykes S."/>
            <person name="Wortman J."/>
            <person name="Nusbaum C."/>
            <person name="Birren B."/>
        </authorList>
    </citation>
    <scope>NUCLEOTIDE SEQUENCE [LARGE SCALE GENOMIC DNA]</scope>
    <source>
        <strain evidence="6 7">CIP 101113</strain>
    </source>
</reference>
<evidence type="ECO:0000256" key="4">
    <source>
        <dbReference type="ARBA" id="ARBA00022679"/>
    </source>
</evidence>
<keyword evidence="5" id="KW-0472">Membrane</keyword>
<evidence type="ECO:0000256" key="5">
    <source>
        <dbReference type="ARBA" id="ARBA00023136"/>
    </source>
</evidence>
<evidence type="ECO:0000256" key="2">
    <source>
        <dbReference type="ARBA" id="ARBA00022519"/>
    </source>
</evidence>
<evidence type="ECO:0000313" key="7">
    <source>
        <dbReference type="Proteomes" id="UP000004834"/>
    </source>
</evidence>
<evidence type="ECO:0000256" key="3">
    <source>
        <dbReference type="ARBA" id="ARBA00022676"/>
    </source>
</evidence>
<dbReference type="InterPro" id="IPR009993">
    <property type="entry name" value="WecF"/>
</dbReference>
<dbReference type="AlphaFoldDB" id="A0AAV3F2Y0"/>
<keyword evidence="1" id="KW-1003">Cell membrane</keyword>
<dbReference type="GO" id="GO:0008417">
    <property type="term" value="F:fucosyltransferase activity"/>
    <property type="evidence" value="ECO:0007669"/>
    <property type="project" value="InterPro"/>
</dbReference>
<evidence type="ECO:0000256" key="1">
    <source>
        <dbReference type="ARBA" id="ARBA00022475"/>
    </source>
</evidence>